<evidence type="ECO:0000313" key="2">
    <source>
        <dbReference type="Proteomes" id="UP001491310"/>
    </source>
</evidence>
<dbReference type="EMBL" id="JALJOT010000010">
    <property type="protein sequence ID" value="KAK9906428.1"/>
    <property type="molecule type" value="Genomic_DNA"/>
</dbReference>
<name>A0ABR2YJA0_9CHLO</name>
<reference evidence="1 2" key="1">
    <citation type="journal article" date="2024" name="Nat. Commun.">
        <title>Phylogenomics reveals the evolutionary origins of lichenization in chlorophyte algae.</title>
        <authorList>
            <person name="Puginier C."/>
            <person name="Libourel C."/>
            <person name="Otte J."/>
            <person name="Skaloud P."/>
            <person name="Haon M."/>
            <person name="Grisel S."/>
            <person name="Petersen M."/>
            <person name="Berrin J.G."/>
            <person name="Delaux P.M."/>
            <person name="Dal Grande F."/>
            <person name="Keller J."/>
        </authorList>
    </citation>
    <scope>NUCLEOTIDE SEQUENCE [LARGE SCALE GENOMIC DNA]</scope>
    <source>
        <strain evidence="1 2">SAG 216-7</strain>
    </source>
</reference>
<dbReference type="Proteomes" id="UP001491310">
    <property type="component" value="Unassembled WGS sequence"/>
</dbReference>
<evidence type="ECO:0008006" key="3">
    <source>
        <dbReference type="Google" id="ProtNLM"/>
    </source>
</evidence>
<organism evidence="1 2">
    <name type="scientific">Coccomyxa subellipsoidea</name>
    <dbReference type="NCBI Taxonomy" id="248742"/>
    <lineage>
        <taxon>Eukaryota</taxon>
        <taxon>Viridiplantae</taxon>
        <taxon>Chlorophyta</taxon>
        <taxon>core chlorophytes</taxon>
        <taxon>Trebouxiophyceae</taxon>
        <taxon>Trebouxiophyceae incertae sedis</taxon>
        <taxon>Coccomyxaceae</taxon>
        <taxon>Coccomyxa</taxon>
    </lineage>
</organism>
<gene>
    <name evidence="1" type="ORF">WJX75_001691</name>
</gene>
<sequence length="101" mass="11389">MSSSAGSMVDVSQGVLADADSVNHNKRLYRKETLLREVQRFHLEEILPGKAFGELTHPCYTSKAFRTIITSTASHQVMAVWWRDNQLHGLVRTTCTSSRLI</sequence>
<dbReference type="Pfam" id="PF03420">
    <property type="entry name" value="Peptidase_S77"/>
    <property type="match status" value="1"/>
</dbReference>
<evidence type="ECO:0000313" key="1">
    <source>
        <dbReference type="EMBL" id="KAK9906428.1"/>
    </source>
</evidence>
<dbReference type="InterPro" id="IPR005082">
    <property type="entry name" value="Peptidase_U9_T4_prohead"/>
</dbReference>
<accession>A0ABR2YJA0</accession>
<keyword evidence="2" id="KW-1185">Reference proteome</keyword>
<comment type="caution">
    <text evidence="1">The sequence shown here is derived from an EMBL/GenBank/DDBJ whole genome shotgun (WGS) entry which is preliminary data.</text>
</comment>
<protein>
    <recommendedName>
        <fullName evidence="3">Cyclic nucleotide-binding domain-containing protein</fullName>
    </recommendedName>
</protein>
<proteinExistence type="predicted"/>